<keyword evidence="3" id="KW-1185">Reference proteome</keyword>
<dbReference type="Proteomes" id="UP001222275">
    <property type="component" value="Chromosome"/>
</dbReference>
<evidence type="ECO:0000259" key="1">
    <source>
        <dbReference type="Pfam" id="PF07238"/>
    </source>
</evidence>
<name>A0ABY8CCF5_9GAMM</name>
<feature type="domain" description="PilZ" evidence="1">
    <location>
        <begin position="220"/>
        <end position="300"/>
    </location>
</feature>
<gene>
    <name evidence="2" type="ORF">NR989_10005</name>
</gene>
<evidence type="ECO:0000313" key="3">
    <source>
        <dbReference type="Proteomes" id="UP001222275"/>
    </source>
</evidence>
<dbReference type="Pfam" id="PF07238">
    <property type="entry name" value="PilZ"/>
    <property type="match status" value="1"/>
</dbReference>
<evidence type="ECO:0000313" key="2">
    <source>
        <dbReference type="EMBL" id="WEJ62340.1"/>
    </source>
</evidence>
<sequence>MNKWFRKGNARRYHRIDMPTRFFIMPSSPIKDREIYATGADYFPTNYVNMIKGRKYDTINSVGKIKEQNELITEIFNEVIEDIEFFGECTKKISKGISPKNDATCWSTVNEKLKGLHSIHRIQASSPKTFQYLSMIEEKYLSFLKRMVESINKSTPENFEVSGHLPIGFKLDEMMAIFQQPKFAKIPLVQAILHLSEYLDAYLDIYRQINDDNYLKQFPQEWPLEEANVSASGIAVYLPKRFDVYSKVDVYLYFEEDNKILNFDGSVVDLRDDNERQKQRIAINFDFPDGTDQNYFQQQIQKQEVKECMKFALYS</sequence>
<reference evidence="2 3" key="1">
    <citation type="submission" date="2022-06" db="EMBL/GenBank/DDBJ databases">
        <title>Thiomicrohabdus sp. nov, an obligately chemolithoautotrophic, sulfur-oxidizing bacterium isolated from beach of Guanyin Mountain. Amoy.</title>
        <authorList>
            <person name="Zhu H."/>
        </authorList>
    </citation>
    <scope>NUCLEOTIDE SEQUENCE [LARGE SCALE GENOMIC DNA]</scope>
    <source>
        <strain evidence="2 3">XGS-01</strain>
    </source>
</reference>
<organism evidence="2 3">
    <name type="scientific">Thiomicrorhabdus lithotrophica</name>
    <dbReference type="NCBI Taxonomy" id="2949997"/>
    <lineage>
        <taxon>Bacteria</taxon>
        <taxon>Pseudomonadati</taxon>
        <taxon>Pseudomonadota</taxon>
        <taxon>Gammaproteobacteria</taxon>
        <taxon>Thiotrichales</taxon>
        <taxon>Piscirickettsiaceae</taxon>
        <taxon>Thiomicrorhabdus</taxon>
    </lineage>
</organism>
<dbReference type="RefSeq" id="WP_275594597.1">
    <property type="nucleotide sequence ID" value="NZ_CP102381.1"/>
</dbReference>
<accession>A0ABY8CCF5</accession>
<proteinExistence type="predicted"/>
<dbReference type="EMBL" id="CP102381">
    <property type="protein sequence ID" value="WEJ62340.1"/>
    <property type="molecule type" value="Genomic_DNA"/>
</dbReference>
<protein>
    <submittedName>
        <fullName evidence="2">PilZ domain-containing protein</fullName>
    </submittedName>
</protein>
<dbReference type="InterPro" id="IPR009875">
    <property type="entry name" value="PilZ_domain"/>
</dbReference>